<dbReference type="InterPro" id="IPR003591">
    <property type="entry name" value="Leu-rich_rpt_typical-subtyp"/>
</dbReference>
<evidence type="ECO:0000313" key="4">
    <source>
        <dbReference type="Proteomes" id="UP001236507"/>
    </source>
</evidence>
<dbReference type="PROSITE" id="PS51450">
    <property type="entry name" value="LRR"/>
    <property type="match status" value="5"/>
</dbReference>
<dbReference type="PANTHER" id="PTHR48051:SF54">
    <property type="entry name" value="LEUCINE-RICH REPEAT-CONTAINING PROTEIN"/>
    <property type="match status" value="1"/>
</dbReference>
<dbReference type="Pfam" id="PF13855">
    <property type="entry name" value="LRR_8"/>
    <property type="match status" value="2"/>
</dbReference>
<dbReference type="SMART" id="SM00364">
    <property type="entry name" value="LRR_BAC"/>
    <property type="match status" value="4"/>
</dbReference>
<dbReference type="RefSeq" id="WP_283346526.1">
    <property type="nucleotide sequence ID" value="NZ_JASHIF010000027.1"/>
</dbReference>
<name>A0ABT6YFQ6_9BACT</name>
<keyword evidence="2" id="KW-0677">Repeat</keyword>
<comment type="caution">
    <text evidence="3">The sequence shown here is derived from an EMBL/GenBank/DDBJ whole genome shotgun (WGS) entry which is preliminary data.</text>
</comment>
<dbReference type="Proteomes" id="UP001236507">
    <property type="component" value="Unassembled WGS sequence"/>
</dbReference>
<evidence type="ECO:0000313" key="3">
    <source>
        <dbReference type="EMBL" id="MDI9862257.1"/>
    </source>
</evidence>
<keyword evidence="4" id="KW-1185">Reference proteome</keyword>
<proteinExistence type="predicted"/>
<dbReference type="PANTHER" id="PTHR48051">
    <property type="match status" value="1"/>
</dbReference>
<sequence>MHKIVLHLILILLTESAISQSLTTDSTFYAPSEIRKNPLKVKVLSLKQQNLKSIPKEIFSCLYLEKLSLENNDIGEIPMEIKYLQRLKSLNLKGNRISKVSNTIEKLPKLNYLNLSHNNLTELPATILKLLYLETLDVHQNKLTSFKIPFNSINLKVLNYSHNHLSDIKTFIIPPDIKLTHLYLRGNQLKEVPEDIIFTQSLQEIDFSNNQLELVDEDIYLISNLESLKLGKNRIKVLPELPKSSHLRYLDLSENPLMKFQIRNFNKIALIPTILFQRYLPHWEYEDED</sequence>
<evidence type="ECO:0000256" key="1">
    <source>
        <dbReference type="ARBA" id="ARBA00022614"/>
    </source>
</evidence>
<dbReference type="InterPro" id="IPR032675">
    <property type="entry name" value="LRR_dom_sf"/>
</dbReference>
<gene>
    <name evidence="3" type="ORF">QM524_23745</name>
</gene>
<protein>
    <submittedName>
        <fullName evidence="3">Leucine-rich repeat domain-containing protein</fullName>
    </submittedName>
</protein>
<accession>A0ABT6YFQ6</accession>
<organism evidence="3 4">
    <name type="scientific">Flectobacillus roseus</name>
    <dbReference type="NCBI Taxonomy" id="502259"/>
    <lineage>
        <taxon>Bacteria</taxon>
        <taxon>Pseudomonadati</taxon>
        <taxon>Bacteroidota</taxon>
        <taxon>Cytophagia</taxon>
        <taxon>Cytophagales</taxon>
        <taxon>Flectobacillaceae</taxon>
        <taxon>Flectobacillus</taxon>
    </lineage>
</organism>
<dbReference type="InterPro" id="IPR050216">
    <property type="entry name" value="LRR_domain-containing"/>
</dbReference>
<dbReference type="Pfam" id="PF13516">
    <property type="entry name" value="LRR_6"/>
    <property type="match status" value="1"/>
</dbReference>
<dbReference type="SMART" id="SM00369">
    <property type="entry name" value="LRR_TYP"/>
    <property type="match status" value="4"/>
</dbReference>
<reference evidence="3 4" key="1">
    <citation type="submission" date="2023-05" db="EMBL/GenBank/DDBJ databases">
        <title>Novel species of genus Flectobacillus isolated from stream in China.</title>
        <authorList>
            <person name="Lu H."/>
        </authorList>
    </citation>
    <scope>NUCLEOTIDE SEQUENCE [LARGE SCALE GENOMIC DNA]</scope>
    <source>
        <strain evidence="3 4">KCTC 42575</strain>
    </source>
</reference>
<dbReference type="EMBL" id="JASHIF010000027">
    <property type="protein sequence ID" value="MDI9862257.1"/>
    <property type="molecule type" value="Genomic_DNA"/>
</dbReference>
<dbReference type="SUPFAM" id="SSF52058">
    <property type="entry name" value="L domain-like"/>
    <property type="match status" value="1"/>
</dbReference>
<dbReference type="InterPro" id="IPR001611">
    <property type="entry name" value="Leu-rich_rpt"/>
</dbReference>
<dbReference type="Gene3D" id="3.80.10.10">
    <property type="entry name" value="Ribonuclease Inhibitor"/>
    <property type="match status" value="2"/>
</dbReference>
<evidence type="ECO:0000256" key="2">
    <source>
        <dbReference type="ARBA" id="ARBA00022737"/>
    </source>
</evidence>
<keyword evidence="1" id="KW-0433">Leucine-rich repeat</keyword>